<dbReference type="EMBL" id="FNFY01000016">
    <property type="protein sequence ID" value="SDK97414.1"/>
    <property type="molecule type" value="Genomic_DNA"/>
</dbReference>
<keyword evidence="3" id="KW-0813">Transport</keyword>
<dbReference type="SUPFAM" id="SSF81345">
    <property type="entry name" value="ABC transporter involved in vitamin B12 uptake, BtuC"/>
    <property type="match status" value="1"/>
</dbReference>
<feature type="transmembrane region" description="Helical" evidence="8">
    <location>
        <begin position="73"/>
        <end position="90"/>
    </location>
</feature>
<keyword evidence="10" id="KW-1185">Reference proteome</keyword>
<keyword evidence="7 8" id="KW-0472">Membrane</keyword>
<proteinExistence type="inferred from homology"/>
<feature type="transmembrane region" description="Helical" evidence="8">
    <location>
        <begin position="102"/>
        <end position="123"/>
    </location>
</feature>
<organism evidence="9 10">
    <name type="scientific">Lacicoccus qingdaonensis</name>
    <dbReference type="NCBI Taxonomy" id="576118"/>
    <lineage>
        <taxon>Bacteria</taxon>
        <taxon>Bacillati</taxon>
        <taxon>Bacillota</taxon>
        <taxon>Bacilli</taxon>
        <taxon>Bacillales</taxon>
        <taxon>Salinicoccaceae</taxon>
        <taxon>Lacicoccus</taxon>
    </lineage>
</organism>
<evidence type="ECO:0000313" key="9">
    <source>
        <dbReference type="EMBL" id="SDK97414.1"/>
    </source>
</evidence>
<evidence type="ECO:0000256" key="1">
    <source>
        <dbReference type="ARBA" id="ARBA00004651"/>
    </source>
</evidence>
<dbReference type="PANTHER" id="PTHR30472">
    <property type="entry name" value="FERRIC ENTEROBACTIN TRANSPORT SYSTEM PERMEASE PROTEIN"/>
    <property type="match status" value="1"/>
</dbReference>
<comment type="subcellular location">
    <subcellularLocation>
        <location evidence="1">Cell membrane</location>
        <topology evidence="1">Multi-pass membrane protein</topology>
    </subcellularLocation>
</comment>
<evidence type="ECO:0000313" key="10">
    <source>
        <dbReference type="Proteomes" id="UP000199008"/>
    </source>
</evidence>
<dbReference type="RefSeq" id="WP_092986786.1">
    <property type="nucleotide sequence ID" value="NZ_FNFY01000016.1"/>
</dbReference>
<dbReference type="PANTHER" id="PTHR30472:SF64">
    <property type="entry name" value="IRON(3+)-HYDROXAMATE IMPORT SYSTEM PERMEASE PROTEIN FHUG"/>
    <property type="match status" value="1"/>
</dbReference>
<sequence>MKLDHLQPDSVIKKRKRAAWIIAVLFILIVISFIISLNTGYIRLSPFEVISTVTGFGTDQQELILFQFRLPRIVIAILAGMGLAVSGAILQGIVRNPLADPGIIGINAGAGLAVMLFISFFSSDLGSSVFALPFFALLGGGTAAVVIYLFSYKKDEGVSPIRLILVGVAVAAGINALMIVLTLRLDPESYEFLATWQAGSIWGSNWSFVQALLPWLIILIPFALMKSSVLDVLNLGDHTAVSLGTDLEKERRILLAVAVGLAASSVCVSGGIGFVGLIAPHITRQLIGSAHKYVIPISALIGALLVLGADTIGRILLQPSEIPAGVVVAVIGAPYFLYLLAKLND</sequence>
<name>A0A1G9G9L3_9BACL</name>
<keyword evidence="6 8" id="KW-1133">Transmembrane helix</keyword>
<dbReference type="GO" id="GO:0005886">
    <property type="term" value="C:plasma membrane"/>
    <property type="evidence" value="ECO:0007669"/>
    <property type="project" value="UniProtKB-SubCell"/>
</dbReference>
<protein>
    <submittedName>
        <fullName evidence="9">Iron complex transport system permease protein</fullName>
    </submittedName>
</protein>
<dbReference type="CDD" id="cd06550">
    <property type="entry name" value="TM_ABC_iron-siderophores_like"/>
    <property type="match status" value="1"/>
</dbReference>
<feature type="transmembrane region" description="Helical" evidence="8">
    <location>
        <begin position="163"/>
        <end position="185"/>
    </location>
</feature>
<dbReference type="Gene3D" id="1.10.3470.10">
    <property type="entry name" value="ABC transporter involved in vitamin B12 uptake, BtuC"/>
    <property type="match status" value="1"/>
</dbReference>
<evidence type="ECO:0000256" key="7">
    <source>
        <dbReference type="ARBA" id="ARBA00023136"/>
    </source>
</evidence>
<reference evidence="10" key="1">
    <citation type="submission" date="2016-10" db="EMBL/GenBank/DDBJ databases">
        <authorList>
            <person name="Varghese N."/>
            <person name="Submissions S."/>
        </authorList>
    </citation>
    <scope>NUCLEOTIDE SEQUENCE [LARGE SCALE GENOMIC DNA]</scope>
    <source>
        <strain evidence="10">CGMCC 1.8895</strain>
    </source>
</reference>
<feature type="transmembrane region" description="Helical" evidence="8">
    <location>
        <begin position="205"/>
        <end position="224"/>
    </location>
</feature>
<feature type="transmembrane region" description="Helical" evidence="8">
    <location>
        <begin position="253"/>
        <end position="278"/>
    </location>
</feature>
<evidence type="ECO:0000256" key="8">
    <source>
        <dbReference type="SAM" id="Phobius"/>
    </source>
</evidence>
<feature type="transmembrane region" description="Helical" evidence="8">
    <location>
        <begin position="290"/>
        <end position="310"/>
    </location>
</feature>
<comment type="similarity">
    <text evidence="2">Belongs to the binding-protein-dependent transport system permease family. FecCD subfamily.</text>
</comment>
<keyword evidence="4" id="KW-1003">Cell membrane</keyword>
<dbReference type="FunFam" id="1.10.3470.10:FF:000001">
    <property type="entry name" value="Vitamin B12 ABC transporter permease BtuC"/>
    <property type="match status" value="1"/>
</dbReference>
<dbReference type="InterPro" id="IPR000522">
    <property type="entry name" value="ABC_transptr_permease_BtuC"/>
</dbReference>
<gene>
    <name evidence="9" type="ORF">SAMN05216216_11611</name>
</gene>
<evidence type="ECO:0000256" key="2">
    <source>
        <dbReference type="ARBA" id="ARBA00007935"/>
    </source>
</evidence>
<dbReference type="GO" id="GO:0022857">
    <property type="term" value="F:transmembrane transporter activity"/>
    <property type="evidence" value="ECO:0007669"/>
    <property type="project" value="InterPro"/>
</dbReference>
<dbReference type="OrthoDB" id="9811721at2"/>
<dbReference type="GO" id="GO:0033214">
    <property type="term" value="P:siderophore-iron import into cell"/>
    <property type="evidence" value="ECO:0007669"/>
    <property type="project" value="TreeGrafter"/>
</dbReference>
<dbReference type="Pfam" id="PF01032">
    <property type="entry name" value="FecCD"/>
    <property type="match status" value="1"/>
</dbReference>
<dbReference type="STRING" id="576118.SAMN05216216_11611"/>
<evidence type="ECO:0000256" key="6">
    <source>
        <dbReference type="ARBA" id="ARBA00022989"/>
    </source>
</evidence>
<dbReference type="InterPro" id="IPR037294">
    <property type="entry name" value="ABC_BtuC-like"/>
</dbReference>
<evidence type="ECO:0000256" key="5">
    <source>
        <dbReference type="ARBA" id="ARBA00022692"/>
    </source>
</evidence>
<dbReference type="Proteomes" id="UP000199008">
    <property type="component" value="Unassembled WGS sequence"/>
</dbReference>
<dbReference type="AlphaFoldDB" id="A0A1G9G9L3"/>
<keyword evidence="5 8" id="KW-0812">Transmembrane</keyword>
<feature type="transmembrane region" description="Helical" evidence="8">
    <location>
        <begin position="322"/>
        <end position="341"/>
    </location>
</feature>
<feature type="transmembrane region" description="Helical" evidence="8">
    <location>
        <begin position="129"/>
        <end position="151"/>
    </location>
</feature>
<evidence type="ECO:0000256" key="4">
    <source>
        <dbReference type="ARBA" id="ARBA00022475"/>
    </source>
</evidence>
<evidence type="ECO:0000256" key="3">
    <source>
        <dbReference type="ARBA" id="ARBA00022448"/>
    </source>
</evidence>
<accession>A0A1G9G9L3</accession>
<feature type="transmembrane region" description="Helical" evidence="8">
    <location>
        <begin position="20"/>
        <end position="42"/>
    </location>
</feature>